<keyword evidence="1" id="KW-0805">Transcription regulation</keyword>
<evidence type="ECO:0000256" key="1">
    <source>
        <dbReference type="ARBA" id="ARBA00023015"/>
    </source>
</evidence>
<sequence>MAVTRDQIMKAAIQHLNENPIASMAQLAEAVGVSRATLHRHFSNREELMLALAHRAHDQWEHVQERCGLVAATGSQDPGALAGALEALVAGMVEIADEYGFGLTDYTLLIEPELRRRADALEERELAFYAAAQRAGVLRADLPVRWVSNTVFGLMVTVRESLRHGDVARRDVHRLLQTTFLRGTGAGGRGGEGERAEGGRG</sequence>
<dbReference type="PROSITE" id="PS50977">
    <property type="entry name" value="HTH_TETR_2"/>
    <property type="match status" value="1"/>
</dbReference>
<dbReference type="PANTHER" id="PTHR30055">
    <property type="entry name" value="HTH-TYPE TRANSCRIPTIONAL REGULATOR RUTR"/>
    <property type="match status" value="1"/>
</dbReference>
<proteinExistence type="predicted"/>
<dbReference type="PANTHER" id="PTHR30055:SF234">
    <property type="entry name" value="HTH-TYPE TRANSCRIPTIONAL REGULATOR BETI"/>
    <property type="match status" value="1"/>
</dbReference>
<evidence type="ECO:0000256" key="2">
    <source>
        <dbReference type="ARBA" id="ARBA00023125"/>
    </source>
</evidence>
<keyword evidence="2 4" id="KW-0238">DNA-binding</keyword>
<feature type="domain" description="HTH tetR-type" evidence="5">
    <location>
        <begin position="2"/>
        <end position="60"/>
    </location>
</feature>
<accession>A0ABV5NSJ9</accession>
<dbReference type="InterPro" id="IPR050109">
    <property type="entry name" value="HTH-type_TetR-like_transc_reg"/>
</dbReference>
<dbReference type="InterPro" id="IPR009057">
    <property type="entry name" value="Homeodomain-like_sf"/>
</dbReference>
<keyword evidence="7" id="KW-1185">Reference proteome</keyword>
<dbReference type="EMBL" id="JBHMCF010000029">
    <property type="protein sequence ID" value="MFB9472659.1"/>
    <property type="molecule type" value="Genomic_DNA"/>
</dbReference>
<evidence type="ECO:0000313" key="6">
    <source>
        <dbReference type="EMBL" id="MFB9472659.1"/>
    </source>
</evidence>
<evidence type="ECO:0000259" key="5">
    <source>
        <dbReference type="PROSITE" id="PS50977"/>
    </source>
</evidence>
<name>A0ABV5NSJ9_9ACTN</name>
<evidence type="ECO:0000313" key="7">
    <source>
        <dbReference type="Proteomes" id="UP001589568"/>
    </source>
</evidence>
<dbReference type="InterPro" id="IPR001647">
    <property type="entry name" value="HTH_TetR"/>
</dbReference>
<comment type="caution">
    <text evidence="6">The sequence shown here is derived from an EMBL/GenBank/DDBJ whole genome shotgun (WGS) entry which is preliminary data.</text>
</comment>
<organism evidence="6 7">
    <name type="scientific">Nonomuraea salmonea</name>
    <dbReference type="NCBI Taxonomy" id="46181"/>
    <lineage>
        <taxon>Bacteria</taxon>
        <taxon>Bacillati</taxon>
        <taxon>Actinomycetota</taxon>
        <taxon>Actinomycetes</taxon>
        <taxon>Streptosporangiales</taxon>
        <taxon>Streptosporangiaceae</taxon>
        <taxon>Nonomuraea</taxon>
    </lineage>
</organism>
<dbReference type="Pfam" id="PF00440">
    <property type="entry name" value="TetR_N"/>
    <property type="match status" value="1"/>
</dbReference>
<gene>
    <name evidence="6" type="ORF">ACFFR3_24440</name>
</gene>
<dbReference type="RefSeq" id="WP_379483901.1">
    <property type="nucleotide sequence ID" value="NZ_JBHMCF010000029.1"/>
</dbReference>
<keyword evidence="3" id="KW-0804">Transcription</keyword>
<reference evidence="6 7" key="1">
    <citation type="submission" date="2024-09" db="EMBL/GenBank/DDBJ databases">
        <authorList>
            <person name="Sun Q."/>
            <person name="Mori K."/>
        </authorList>
    </citation>
    <scope>NUCLEOTIDE SEQUENCE [LARGE SCALE GENOMIC DNA]</scope>
    <source>
        <strain evidence="6 7">JCM 3324</strain>
    </source>
</reference>
<dbReference type="Proteomes" id="UP001589568">
    <property type="component" value="Unassembled WGS sequence"/>
</dbReference>
<evidence type="ECO:0000256" key="3">
    <source>
        <dbReference type="ARBA" id="ARBA00023163"/>
    </source>
</evidence>
<evidence type="ECO:0000256" key="4">
    <source>
        <dbReference type="PROSITE-ProRule" id="PRU00335"/>
    </source>
</evidence>
<dbReference type="Gene3D" id="1.10.357.10">
    <property type="entry name" value="Tetracycline Repressor, domain 2"/>
    <property type="match status" value="1"/>
</dbReference>
<dbReference type="SUPFAM" id="SSF46689">
    <property type="entry name" value="Homeodomain-like"/>
    <property type="match status" value="1"/>
</dbReference>
<protein>
    <submittedName>
        <fullName evidence="6">TetR/AcrR family transcriptional regulator</fullName>
    </submittedName>
</protein>
<feature type="DNA-binding region" description="H-T-H motif" evidence="4">
    <location>
        <begin position="23"/>
        <end position="42"/>
    </location>
</feature>